<evidence type="ECO:0000256" key="3">
    <source>
        <dbReference type="ARBA" id="ARBA00022723"/>
    </source>
</evidence>
<evidence type="ECO:0000313" key="8">
    <source>
        <dbReference type="EMBL" id="SSX19098.1"/>
    </source>
</evidence>
<dbReference type="PRINTS" id="PR00599">
    <property type="entry name" value="MAPEPTIDASE"/>
</dbReference>
<keyword evidence="4 5" id="KW-0378">Hydrolase</keyword>
<protein>
    <recommendedName>
        <fullName evidence="6">Methionine aminopeptidase</fullName>
        <ecNumber evidence="6">3.4.11.18</ecNumber>
    </recommendedName>
</protein>
<keyword evidence="2 5" id="KW-0645">Protease</keyword>
<dbReference type="InterPro" id="IPR000994">
    <property type="entry name" value="Pept_M24"/>
</dbReference>
<dbReference type="GO" id="GO:0006508">
    <property type="term" value="P:proteolysis"/>
    <property type="evidence" value="ECO:0007669"/>
    <property type="project" value="UniProtKB-KW"/>
</dbReference>
<dbReference type="GO" id="GO:0046872">
    <property type="term" value="F:metal ion binding"/>
    <property type="evidence" value="ECO:0007669"/>
    <property type="project" value="UniProtKB-UniRule"/>
</dbReference>
<feature type="binding site" evidence="5">
    <location>
        <position position="173"/>
    </location>
    <ligand>
        <name>a divalent metal cation</name>
        <dbReference type="ChEBI" id="CHEBI:60240"/>
        <label>1</label>
    </ligand>
</feature>
<comment type="catalytic activity">
    <reaction evidence="5 6">
        <text>Release of N-terminal amino acids, preferentially methionine, from peptides and arylamides.</text>
        <dbReference type="EC" id="3.4.11.18"/>
    </reaction>
</comment>
<dbReference type="AlphaFoldDB" id="A0A336LZH3"/>
<dbReference type="VEuPathDB" id="VectorBase:CSON012181"/>
<gene>
    <name evidence="8" type="primary">CSON012181</name>
</gene>
<feature type="binding site" evidence="5">
    <location>
        <position position="268"/>
    </location>
    <ligand>
        <name>a divalent metal cation</name>
        <dbReference type="ChEBI" id="CHEBI:60240"/>
        <label>2</label>
        <note>catalytic</note>
    </ligand>
</feature>
<dbReference type="OMA" id="SSKMYVM"/>
<feature type="binding site" evidence="5">
    <location>
        <position position="243"/>
    </location>
    <ligand>
        <name>substrate</name>
    </ligand>
</feature>
<keyword evidence="1 5" id="KW-0031">Aminopeptidase</keyword>
<accession>A0A336LZH3</accession>
<dbReference type="GO" id="GO:0070006">
    <property type="term" value="F:metalloaminopeptidase activity"/>
    <property type="evidence" value="ECO:0007669"/>
    <property type="project" value="UniProtKB-UniRule"/>
</dbReference>
<feature type="binding site" evidence="5">
    <location>
        <position position="299"/>
    </location>
    <ligand>
        <name>a divalent metal cation</name>
        <dbReference type="ChEBI" id="CHEBI:60240"/>
        <label>1</label>
    </ligand>
</feature>
<feature type="binding site" evidence="5">
    <location>
        <position position="145"/>
    </location>
    <ligand>
        <name>substrate</name>
    </ligand>
</feature>
<evidence type="ECO:0000256" key="2">
    <source>
        <dbReference type="ARBA" id="ARBA00022670"/>
    </source>
</evidence>
<feature type="binding site" evidence="5">
    <location>
        <position position="236"/>
    </location>
    <ligand>
        <name>a divalent metal cation</name>
        <dbReference type="ChEBI" id="CHEBI:60240"/>
        <label>2</label>
        <note>catalytic</note>
    </ligand>
</feature>
<comment type="function">
    <text evidence="6">Cotranslationally removes the N-terminal methionine from nascent proteins. The N-terminal methionine is often cleaved when the second residue in the primary sequence is small and uncharged (Met-Ala-, Cys, Gly, Pro, Ser, Thr, or Val).</text>
</comment>
<dbReference type="GO" id="GO:0004239">
    <property type="term" value="F:initiator methionyl aminopeptidase activity"/>
    <property type="evidence" value="ECO:0007669"/>
    <property type="project" value="UniProtKB-UniRule"/>
</dbReference>
<evidence type="ECO:0000256" key="6">
    <source>
        <dbReference type="RuleBase" id="RU003653"/>
    </source>
</evidence>
<feature type="binding site" evidence="5">
    <location>
        <position position="162"/>
    </location>
    <ligand>
        <name>a divalent metal cation</name>
        <dbReference type="ChEBI" id="CHEBI:60240"/>
        <label>1</label>
    </ligand>
</feature>
<name>A0A336LZH3_CULSO</name>
<dbReference type="PANTHER" id="PTHR43330:SF8">
    <property type="entry name" value="METHIONINE AMINOPEPTIDASE 1D, MITOCHONDRIAL"/>
    <property type="match status" value="1"/>
</dbReference>
<evidence type="ECO:0000259" key="7">
    <source>
        <dbReference type="Pfam" id="PF00557"/>
    </source>
</evidence>
<organism evidence="8">
    <name type="scientific">Culicoides sonorensis</name>
    <name type="common">Biting midge</name>
    <dbReference type="NCBI Taxonomy" id="179676"/>
    <lineage>
        <taxon>Eukaryota</taxon>
        <taxon>Metazoa</taxon>
        <taxon>Ecdysozoa</taxon>
        <taxon>Arthropoda</taxon>
        <taxon>Hexapoda</taxon>
        <taxon>Insecta</taxon>
        <taxon>Pterygota</taxon>
        <taxon>Neoptera</taxon>
        <taxon>Endopterygota</taxon>
        <taxon>Diptera</taxon>
        <taxon>Nematocera</taxon>
        <taxon>Chironomoidea</taxon>
        <taxon>Ceratopogonidae</taxon>
        <taxon>Ceratopogoninae</taxon>
        <taxon>Culicoides</taxon>
        <taxon>Monoculicoides</taxon>
    </lineage>
</organism>
<dbReference type="CDD" id="cd01086">
    <property type="entry name" value="MetAP1"/>
    <property type="match status" value="1"/>
</dbReference>
<dbReference type="EC" id="3.4.11.18" evidence="6"/>
<evidence type="ECO:0000256" key="5">
    <source>
        <dbReference type="HAMAP-Rule" id="MF_03174"/>
    </source>
</evidence>
<reference evidence="8" key="1">
    <citation type="submission" date="2018-07" db="EMBL/GenBank/DDBJ databases">
        <authorList>
            <person name="Quirk P.G."/>
            <person name="Krulwich T.A."/>
        </authorList>
    </citation>
    <scope>NUCLEOTIDE SEQUENCE</scope>
</reference>
<comment type="similarity">
    <text evidence="5">Belongs to the peptidase M24A family. Methionine aminopeptidase type 1 subfamily.</text>
</comment>
<dbReference type="HAMAP" id="MF_01974">
    <property type="entry name" value="MetAP_1"/>
    <property type="match status" value="1"/>
</dbReference>
<evidence type="ECO:0000256" key="4">
    <source>
        <dbReference type="ARBA" id="ARBA00022801"/>
    </source>
</evidence>
<sequence length="315" mass="35206">MITKRILNTFKHNTRQIFSLFEKGYDFGVCNHPITELGNVSPELPVPDHIIKPSYYHKPMIEPSNNIGPVEIKTPEQIKGMRESCQLAAKILNSVPSILKPGLTTDQIDEFVHENSIKSNAYPSPLRYLGFTKSVCTSVNNVACHGIPDDRPLQNGDIINVDITVYFNGFHGDCSKTFQIGDVDERGKYLVKSTEECLNNAIKICQPNMPFNLIGKVISEFAKTKQLNVFPQFIGHGIGSYFHGPPEVLPYENNYGGIMEPGMTFTIEPILTLGDIEIELWEDNWTAVSVDGARSAQFEHTILITETGHEILTLP</sequence>
<dbReference type="InterPro" id="IPR001714">
    <property type="entry name" value="Pept_M24_MAP"/>
</dbReference>
<feature type="domain" description="Peptidase M24" evidence="7">
    <location>
        <begin position="80"/>
        <end position="306"/>
    </location>
</feature>
<keyword evidence="3 5" id="KW-0479">Metal-binding</keyword>
<proteinExistence type="inferred from homology"/>
<dbReference type="PANTHER" id="PTHR43330">
    <property type="entry name" value="METHIONINE AMINOPEPTIDASE"/>
    <property type="match status" value="1"/>
</dbReference>
<dbReference type="NCBIfam" id="TIGR00500">
    <property type="entry name" value="met_pdase_I"/>
    <property type="match status" value="1"/>
</dbReference>
<dbReference type="Gene3D" id="3.90.230.10">
    <property type="entry name" value="Creatinase/methionine aminopeptidase superfamily"/>
    <property type="match status" value="1"/>
</dbReference>
<dbReference type="InterPro" id="IPR002467">
    <property type="entry name" value="Pept_M24A_MAP1"/>
</dbReference>
<dbReference type="InterPro" id="IPR036005">
    <property type="entry name" value="Creatinase/aminopeptidase-like"/>
</dbReference>
<comment type="cofactor">
    <cofactor evidence="5">
        <name>Co(2+)</name>
        <dbReference type="ChEBI" id="CHEBI:48828"/>
    </cofactor>
    <cofactor evidence="5">
        <name>Zn(2+)</name>
        <dbReference type="ChEBI" id="CHEBI:29105"/>
    </cofactor>
    <cofactor evidence="5">
        <name>Mn(2+)</name>
        <dbReference type="ChEBI" id="CHEBI:29035"/>
    </cofactor>
    <cofactor evidence="5">
        <name>Fe(2+)</name>
        <dbReference type="ChEBI" id="CHEBI:29033"/>
    </cofactor>
    <text evidence="5">Binds 2 divalent metal cations per subunit. Has a high-affinity and a low affinity metal-binding site. The true nature of the physiological cofactor is under debate. The enzyme is active with cobalt, zinc, manganese or divalent iron ions. Most likely, methionine aminopeptidases function as mononuclear Fe(2+)-metalloproteases under physiological conditions, and the catalytically relevant metal-binding site has been assigned to the histidine-containing high-affinity site.</text>
</comment>
<evidence type="ECO:0000256" key="1">
    <source>
        <dbReference type="ARBA" id="ARBA00022438"/>
    </source>
</evidence>
<dbReference type="SUPFAM" id="SSF55920">
    <property type="entry name" value="Creatinase/aminopeptidase"/>
    <property type="match status" value="1"/>
</dbReference>
<dbReference type="Pfam" id="PF00557">
    <property type="entry name" value="Peptidase_M24"/>
    <property type="match status" value="1"/>
</dbReference>
<feature type="binding site" evidence="5">
    <location>
        <position position="299"/>
    </location>
    <ligand>
        <name>a divalent metal cation</name>
        <dbReference type="ChEBI" id="CHEBI:60240"/>
        <label>2</label>
        <note>catalytic</note>
    </ligand>
</feature>
<feature type="binding site" evidence="5">
    <location>
        <position position="173"/>
    </location>
    <ligand>
        <name>a divalent metal cation</name>
        <dbReference type="ChEBI" id="CHEBI:60240"/>
        <label>2</label>
        <note>catalytic</note>
    </ligand>
</feature>
<dbReference type="EMBL" id="UFQT01000055">
    <property type="protein sequence ID" value="SSX19098.1"/>
    <property type="molecule type" value="Genomic_DNA"/>
</dbReference>